<dbReference type="SUPFAM" id="SSF52540">
    <property type="entry name" value="P-loop containing nucleoside triphosphate hydrolases"/>
    <property type="match status" value="1"/>
</dbReference>
<evidence type="ECO:0000256" key="1">
    <source>
        <dbReference type="ARBA" id="ARBA00007756"/>
    </source>
</evidence>
<comment type="similarity">
    <text evidence="1">Belongs to the GTR/RAG GTP-binding protein family.</text>
</comment>
<dbReference type="GO" id="GO:0003924">
    <property type="term" value="F:GTPase activity"/>
    <property type="evidence" value="ECO:0007669"/>
    <property type="project" value="TreeGrafter"/>
</dbReference>
<dbReference type="GO" id="GO:0010507">
    <property type="term" value="P:negative regulation of autophagy"/>
    <property type="evidence" value="ECO:0007669"/>
    <property type="project" value="TreeGrafter"/>
</dbReference>
<evidence type="ECO:0000313" key="4">
    <source>
        <dbReference type="EMBL" id="CDW90280.1"/>
    </source>
</evidence>
<reference evidence="4 5" key="1">
    <citation type="submission" date="2014-06" db="EMBL/GenBank/DDBJ databases">
        <authorList>
            <person name="Swart Estienne"/>
        </authorList>
    </citation>
    <scope>NUCLEOTIDE SEQUENCE [LARGE SCALE GENOMIC DNA]</scope>
    <source>
        <strain evidence="4 5">130c</strain>
    </source>
</reference>
<dbReference type="OrthoDB" id="26136at2759"/>
<dbReference type="EMBL" id="CCKQ01018325">
    <property type="protein sequence ID" value="CDW90280.1"/>
    <property type="molecule type" value="Genomic_DNA"/>
</dbReference>
<dbReference type="GO" id="GO:1990131">
    <property type="term" value="C:Gtr1-Gtr2 GTPase complex"/>
    <property type="evidence" value="ECO:0007669"/>
    <property type="project" value="TreeGrafter"/>
</dbReference>
<dbReference type="InterPro" id="IPR027417">
    <property type="entry name" value="P-loop_NTPase"/>
</dbReference>
<proteinExistence type="inferred from homology"/>
<accession>A0A078B6W9</accession>
<dbReference type="OMA" id="NCRTFQE"/>
<dbReference type="GO" id="GO:0005634">
    <property type="term" value="C:nucleus"/>
    <property type="evidence" value="ECO:0007669"/>
    <property type="project" value="TreeGrafter"/>
</dbReference>
<sequence length="302" mass="34849">MSPHETFFLTPSSKMEQFQIDNNPYIQFQIKDFPGNQELKETNAVDIQTIKGCGSLLYVIDAQQQEYEQPCTKLRDIIKTCHAINNKISYDVFIHKVDTDMFLLDDQKMDCLNDIQELMKQLLMDYNLSVSLSFYLTSIYDHTIYESLSKVIQKLLPQVGFISAMIDNLISNSKIEKAFLFDVISKIYIATDSNPVEMKHYEICSELIDVLIDVSCIYGIDEHAGTLKFDKESSSIIKLNHAGGSEEKIVLYLREVDKCLALVCLINEREFHKQHLINYNIDKFKEGLRKIFEAAKNAKKLQ</sequence>
<evidence type="ECO:0000313" key="5">
    <source>
        <dbReference type="Proteomes" id="UP000039865"/>
    </source>
</evidence>
<dbReference type="InterPro" id="IPR006762">
    <property type="entry name" value="Gtr1_RagA"/>
</dbReference>
<gene>
    <name evidence="4" type="primary">Contig10397.g11086</name>
    <name evidence="4" type="ORF">STYLEM_19422</name>
</gene>
<dbReference type="PANTHER" id="PTHR11259:SF2">
    <property type="entry name" value="GH16429P"/>
    <property type="match status" value="1"/>
</dbReference>
<keyword evidence="3" id="KW-0342">GTP-binding</keyword>
<organism evidence="4 5">
    <name type="scientific">Stylonychia lemnae</name>
    <name type="common">Ciliate</name>
    <dbReference type="NCBI Taxonomy" id="5949"/>
    <lineage>
        <taxon>Eukaryota</taxon>
        <taxon>Sar</taxon>
        <taxon>Alveolata</taxon>
        <taxon>Ciliophora</taxon>
        <taxon>Intramacronucleata</taxon>
        <taxon>Spirotrichea</taxon>
        <taxon>Stichotrichia</taxon>
        <taxon>Sporadotrichida</taxon>
        <taxon>Oxytrichidae</taxon>
        <taxon>Stylonychinae</taxon>
        <taxon>Stylonychia</taxon>
    </lineage>
</organism>
<dbReference type="AlphaFoldDB" id="A0A078B6W9"/>
<dbReference type="Gene3D" id="3.30.450.190">
    <property type="match status" value="1"/>
</dbReference>
<dbReference type="Proteomes" id="UP000039865">
    <property type="component" value="Unassembled WGS sequence"/>
</dbReference>
<dbReference type="PANTHER" id="PTHR11259">
    <property type="entry name" value="RAS-RELATED GTP BINDING RAG/GTR YEAST"/>
    <property type="match status" value="1"/>
</dbReference>
<dbReference type="GO" id="GO:1904263">
    <property type="term" value="P:positive regulation of TORC1 signaling"/>
    <property type="evidence" value="ECO:0007669"/>
    <property type="project" value="TreeGrafter"/>
</dbReference>
<keyword evidence="5" id="KW-1185">Reference proteome</keyword>
<keyword evidence="2" id="KW-0547">Nucleotide-binding</keyword>
<name>A0A078B6W9_STYLE</name>
<dbReference type="InParanoid" id="A0A078B6W9"/>
<dbReference type="GO" id="GO:0009267">
    <property type="term" value="P:cellular response to starvation"/>
    <property type="evidence" value="ECO:0007669"/>
    <property type="project" value="TreeGrafter"/>
</dbReference>
<dbReference type="Pfam" id="PF04670">
    <property type="entry name" value="Gtr1_RagA"/>
    <property type="match status" value="1"/>
</dbReference>
<evidence type="ECO:0000256" key="2">
    <source>
        <dbReference type="ARBA" id="ARBA00022741"/>
    </source>
</evidence>
<evidence type="ECO:0000256" key="3">
    <source>
        <dbReference type="ARBA" id="ARBA00023134"/>
    </source>
</evidence>
<dbReference type="Gene3D" id="3.40.50.300">
    <property type="entry name" value="P-loop containing nucleotide triphosphate hydrolases"/>
    <property type="match status" value="1"/>
</dbReference>
<protein>
    <submittedName>
        <fullName evidence="4">Ras-related gtp-binding protein c</fullName>
    </submittedName>
</protein>
<dbReference type="GO" id="GO:0005764">
    <property type="term" value="C:lysosome"/>
    <property type="evidence" value="ECO:0007669"/>
    <property type="project" value="TreeGrafter"/>
</dbReference>
<dbReference type="GO" id="GO:0005525">
    <property type="term" value="F:GTP binding"/>
    <property type="evidence" value="ECO:0007669"/>
    <property type="project" value="UniProtKB-KW"/>
</dbReference>